<dbReference type="Proteomes" id="UP000635335">
    <property type="component" value="Unassembled WGS sequence"/>
</dbReference>
<dbReference type="InterPro" id="IPR029063">
    <property type="entry name" value="SAM-dependent_MTases_sf"/>
</dbReference>
<dbReference type="InterPro" id="IPR002935">
    <property type="entry name" value="SAM_O-MeTrfase"/>
</dbReference>
<evidence type="ECO:0000256" key="1">
    <source>
        <dbReference type="ARBA" id="ARBA00022603"/>
    </source>
</evidence>
<keyword evidence="3" id="KW-0949">S-adenosyl-L-methionine</keyword>
<dbReference type="CDD" id="cd02440">
    <property type="entry name" value="AdoMet_MTases"/>
    <property type="match status" value="1"/>
</dbReference>
<dbReference type="Gene3D" id="3.40.50.150">
    <property type="entry name" value="Vaccinia Virus protein VP39"/>
    <property type="match status" value="1"/>
</dbReference>
<keyword evidence="5" id="KW-1185">Reference proteome</keyword>
<gene>
    <name evidence="4" type="ORF">I5U16_07535</name>
</gene>
<dbReference type="InterPro" id="IPR050362">
    <property type="entry name" value="Cation-dep_OMT"/>
</dbReference>
<reference evidence="4 5" key="1">
    <citation type="submission" date="2020-11" db="EMBL/GenBank/DDBJ databases">
        <title>Enhanced detection system for hospital associated transmission using whole genome sequencing surveillance.</title>
        <authorList>
            <person name="Harrison L.H."/>
            <person name="Van Tyne D."/>
            <person name="Marsh J.W."/>
            <person name="Griffith M.P."/>
            <person name="Snyder D.J."/>
            <person name="Cooper V.S."/>
            <person name="Mustapha M."/>
        </authorList>
    </citation>
    <scope>NUCLEOTIDE SEQUENCE [LARGE SCALE GENOMIC DNA]</scope>
    <source>
        <strain evidence="4 5">SER00227</strain>
    </source>
</reference>
<dbReference type="EMBL" id="JADUMB010000001">
    <property type="protein sequence ID" value="MBH1919998.1"/>
    <property type="molecule type" value="Genomic_DNA"/>
</dbReference>
<dbReference type="PANTHER" id="PTHR10509">
    <property type="entry name" value="O-METHYLTRANSFERASE-RELATED"/>
    <property type="match status" value="1"/>
</dbReference>
<comment type="caution">
    <text evidence="4">The sequence shown here is derived from an EMBL/GenBank/DDBJ whole genome shotgun (WGS) entry which is preliminary data.</text>
</comment>
<sequence>MGTLRFPHEARMKEKEQWSQVDRYIADSLVEQDDALLQALAANAAAGLPAHDVAPNQGKLLQLFARMINAKRILEIGTLGGYSTIWLARALPADGTLVTLEADENHAAIARQNIARAGLAGQVELRVGPALAHLPALQALAPFDLIFIDADKPSNPDYLRWALKLARPGTVIIGDNVVRDGAVTDAASTDARVQGVREFFTMMAAEPRLSATALQTVGSKGWDGFSLAIVNF</sequence>
<evidence type="ECO:0000313" key="5">
    <source>
        <dbReference type="Proteomes" id="UP000635335"/>
    </source>
</evidence>
<evidence type="ECO:0000256" key="2">
    <source>
        <dbReference type="ARBA" id="ARBA00022679"/>
    </source>
</evidence>
<organism evidence="4 5">
    <name type="scientific">Serratia surfactantfaciens</name>
    <dbReference type="NCBI Taxonomy" id="2741499"/>
    <lineage>
        <taxon>Bacteria</taxon>
        <taxon>Pseudomonadati</taxon>
        <taxon>Pseudomonadota</taxon>
        <taxon>Gammaproteobacteria</taxon>
        <taxon>Enterobacterales</taxon>
        <taxon>Yersiniaceae</taxon>
        <taxon>Serratia</taxon>
    </lineage>
</organism>
<evidence type="ECO:0000256" key="3">
    <source>
        <dbReference type="ARBA" id="ARBA00022691"/>
    </source>
</evidence>
<proteinExistence type="predicted"/>
<name>A0ABS0LZU3_9GAMM</name>
<evidence type="ECO:0000313" key="4">
    <source>
        <dbReference type="EMBL" id="MBH1919998.1"/>
    </source>
</evidence>
<dbReference type="PANTHER" id="PTHR10509:SF14">
    <property type="entry name" value="CAFFEOYL-COA O-METHYLTRANSFERASE 3-RELATED"/>
    <property type="match status" value="1"/>
</dbReference>
<dbReference type="Pfam" id="PF01596">
    <property type="entry name" value="Methyltransf_3"/>
    <property type="match status" value="1"/>
</dbReference>
<protein>
    <submittedName>
        <fullName evidence="4">O-methyltransferase</fullName>
    </submittedName>
</protein>
<dbReference type="SUPFAM" id="SSF53335">
    <property type="entry name" value="S-adenosyl-L-methionine-dependent methyltransferases"/>
    <property type="match status" value="1"/>
</dbReference>
<keyword evidence="2" id="KW-0808">Transferase</keyword>
<accession>A0ABS0LZU3</accession>
<keyword evidence="1" id="KW-0489">Methyltransferase</keyword>
<dbReference type="PROSITE" id="PS51682">
    <property type="entry name" value="SAM_OMT_I"/>
    <property type="match status" value="1"/>
</dbReference>